<dbReference type="PRINTS" id="PR00173">
    <property type="entry name" value="EDTRNSPORT"/>
</dbReference>
<keyword evidence="5 7" id="KW-1133">Transmembrane helix</keyword>
<evidence type="ECO:0000256" key="5">
    <source>
        <dbReference type="ARBA" id="ARBA00022989"/>
    </source>
</evidence>
<dbReference type="InterPro" id="IPR001991">
    <property type="entry name" value="Na-dicarboxylate_symporter"/>
</dbReference>
<dbReference type="SUPFAM" id="SSF118215">
    <property type="entry name" value="Proton glutamate symport protein"/>
    <property type="match status" value="1"/>
</dbReference>
<dbReference type="AlphaFoldDB" id="A0A1C7FAR3"/>
<organism evidence="8 9">
    <name type="scientific">Vibrio scophthalmi</name>
    <dbReference type="NCBI Taxonomy" id="45658"/>
    <lineage>
        <taxon>Bacteria</taxon>
        <taxon>Pseudomonadati</taxon>
        <taxon>Pseudomonadota</taxon>
        <taxon>Gammaproteobacteria</taxon>
        <taxon>Vibrionales</taxon>
        <taxon>Vibrionaceae</taxon>
        <taxon>Vibrio</taxon>
    </lineage>
</organism>
<dbReference type="GeneID" id="96873106"/>
<feature type="transmembrane region" description="Helical" evidence="7">
    <location>
        <begin position="239"/>
        <end position="260"/>
    </location>
</feature>
<evidence type="ECO:0000256" key="1">
    <source>
        <dbReference type="ARBA" id="ARBA00004141"/>
    </source>
</evidence>
<protein>
    <submittedName>
        <fullName evidence="8">L-cystine uptake protein TcyP</fullName>
    </submittedName>
</protein>
<dbReference type="Gene3D" id="1.10.3860.10">
    <property type="entry name" value="Sodium:dicarboxylate symporter"/>
    <property type="match status" value="1"/>
</dbReference>
<feature type="transmembrane region" description="Helical" evidence="7">
    <location>
        <begin position="75"/>
        <end position="96"/>
    </location>
</feature>
<feature type="transmembrane region" description="Helical" evidence="7">
    <location>
        <begin position="108"/>
        <end position="131"/>
    </location>
</feature>
<accession>A0A1C7FAR3</accession>
<dbReference type="PANTHER" id="PTHR42865:SF5">
    <property type="entry name" value="L-CYSTINE TRANSPORTER TCYP"/>
    <property type="match status" value="1"/>
</dbReference>
<dbReference type="Pfam" id="PF00375">
    <property type="entry name" value="SDF"/>
    <property type="match status" value="1"/>
</dbReference>
<dbReference type="InterPro" id="IPR036458">
    <property type="entry name" value="Na:dicarbo_symporter_sf"/>
</dbReference>
<dbReference type="EMBL" id="CP016414">
    <property type="protein sequence ID" value="ANU37032.1"/>
    <property type="molecule type" value="Genomic_DNA"/>
</dbReference>
<evidence type="ECO:0000256" key="6">
    <source>
        <dbReference type="ARBA" id="ARBA00023136"/>
    </source>
</evidence>
<dbReference type="PANTHER" id="PTHR42865">
    <property type="entry name" value="PROTON/GLUTAMATE-ASPARTATE SYMPORTER"/>
    <property type="match status" value="1"/>
</dbReference>
<name>A0A1C7FAR3_9VIBR</name>
<dbReference type="PATRIC" id="fig|45658.7.peg.1899"/>
<evidence type="ECO:0000256" key="4">
    <source>
        <dbReference type="ARBA" id="ARBA00022692"/>
    </source>
</evidence>
<feature type="transmembrane region" description="Helical" evidence="7">
    <location>
        <begin position="189"/>
        <end position="207"/>
    </location>
</feature>
<comment type="subcellular location">
    <subcellularLocation>
        <location evidence="1">Membrane</location>
        <topology evidence="1">Multi-pass membrane protein</topology>
    </subcellularLocation>
</comment>
<evidence type="ECO:0000256" key="7">
    <source>
        <dbReference type="SAM" id="Phobius"/>
    </source>
</evidence>
<evidence type="ECO:0000256" key="2">
    <source>
        <dbReference type="ARBA" id="ARBA00006148"/>
    </source>
</evidence>
<evidence type="ECO:0000256" key="3">
    <source>
        <dbReference type="ARBA" id="ARBA00022448"/>
    </source>
</evidence>
<feature type="transmembrane region" description="Helical" evidence="7">
    <location>
        <begin position="34"/>
        <end position="55"/>
    </location>
</feature>
<dbReference type="Proteomes" id="UP000092528">
    <property type="component" value="Chromosome 1"/>
</dbReference>
<keyword evidence="9" id="KW-1185">Reference proteome</keyword>
<feature type="transmembrane region" description="Helical" evidence="7">
    <location>
        <begin position="373"/>
        <end position="391"/>
    </location>
</feature>
<reference evidence="8 9" key="1">
    <citation type="submission" date="2016-07" db="EMBL/GenBank/DDBJ databases">
        <title>Genome sequencing of Vibrio scophthalmi strain VS-05, an isolated from Paralichthys olivaceus.</title>
        <authorList>
            <person name="Han H.-J."/>
        </authorList>
    </citation>
    <scope>NUCLEOTIDE SEQUENCE [LARGE SCALE GENOMIC DNA]</scope>
    <source>
        <strain evidence="8 9">VS-05</strain>
    </source>
</reference>
<comment type="similarity">
    <text evidence="2">Belongs to the dicarboxylate/amino acid:cation symporter (DAACS) (TC 2.A.23) family.</text>
</comment>
<dbReference type="GO" id="GO:0015293">
    <property type="term" value="F:symporter activity"/>
    <property type="evidence" value="ECO:0007669"/>
    <property type="project" value="InterPro"/>
</dbReference>
<dbReference type="RefSeq" id="WP_065545561.1">
    <property type="nucleotide sequence ID" value="NZ_CP016414.1"/>
</dbReference>
<dbReference type="GO" id="GO:0005886">
    <property type="term" value="C:plasma membrane"/>
    <property type="evidence" value="ECO:0007669"/>
    <property type="project" value="TreeGrafter"/>
</dbReference>
<proteinExistence type="inferred from homology"/>
<evidence type="ECO:0000313" key="9">
    <source>
        <dbReference type="Proteomes" id="UP000092528"/>
    </source>
</evidence>
<sequence length="470" mass="49324">MSVSFIGLSVLFFGFYALLSNFKKQKKSFNFRVLSALAAGLLFGGAIQLVFGVGNVATSGFAELISVFGKGYIKLLQMIVIPLVFVAMISSIMNVEGGGALSRIAPKIIGILLFTCAISAAVGIAAIYLFGIDANALVSTMGTNSAIEARGDSLIATQNAMANSGLSGMALSIIPTNIFDMLTGSQRTSTLSTVLFGMFLGYCILQVKTRKPEKVQNFVDFINAAKEVVLSMVREILKLTPYGVFALMTTFMMTNDLFALAEMGRFLVASYVAIGVMFAIHFVMVSMFGLSPAKFMKKTWPVLVFGFGSRSSMAAIPLNVEAQTQRLGVDEETANMSATFGTSIGQNGCAGIYPAMLAIMAAQVMGMPVDMSFILQLIAVIAIASFGIAGVGGGATFAAVAVLTIMGLDITVVAILVSIEALIDMARTALNISGSMLSGVLTAKKNGSLNLEQYNSDNGAVSAKESEAAA</sequence>
<evidence type="ECO:0000313" key="8">
    <source>
        <dbReference type="EMBL" id="ANU37032.1"/>
    </source>
</evidence>
<keyword evidence="4 7" id="KW-0812">Transmembrane</keyword>
<gene>
    <name evidence="8" type="ORF">VSVS05_01910</name>
</gene>
<feature type="transmembrane region" description="Helical" evidence="7">
    <location>
        <begin position="6"/>
        <end position="22"/>
    </location>
</feature>
<keyword evidence="3" id="KW-0813">Transport</keyword>
<keyword evidence="6 7" id="KW-0472">Membrane</keyword>
<feature type="transmembrane region" description="Helical" evidence="7">
    <location>
        <begin position="397"/>
        <end position="423"/>
    </location>
</feature>
<feature type="transmembrane region" description="Helical" evidence="7">
    <location>
        <begin position="266"/>
        <end position="290"/>
    </location>
</feature>
<dbReference type="STRING" id="45658.VSVS12_01098"/>
<dbReference type="GO" id="GO:0015184">
    <property type="term" value="F:L-cystine transmembrane transporter activity"/>
    <property type="evidence" value="ECO:0007669"/>
    <property type="project" value="TreeGrafter"/>
</dbReference>